<evidence type="ECO:0000256" key="14">
    <source>
        <dbReference type="ARBA" id="ARBA00023002"/>
    </source>
</evidence>
<evidence type="ECO:0000256" key="22">
    <source>
        <dbReference type="ARBA" id="ARBA00047574"/>
    </source>
</evidence>
<evidence type="ECO:0000256" key="13">
    <source>
        <dbReference type="ARBA" id="ARBA00022989"/>
    </source>
</evidence>
<evidence type="ECO:0000256" key="5">
    <source>
        <dbReference type="ARBA" id="ARBA00022481"/>
    </source>
</evidence>
<evidence type="ECO:0000256" key="25">
    <source>
        <dbReference type="ARBA" id="ARBA00047977"/>
    </source>
</evidence>
<keyword evidence="12 33" id="KW-0521">NADP</keyword>
<keyword evidence="7 33" id="KW-0285">Flavoprotein</keyword>
<comment type="catalytic activity">
    <reaction evidence="32">
        <text>octan-3-one + NADPH + O2 + H(+) = pentyl propanoate + NADP(+) + H2O</text>
        <dbReference type="Rhea" id="RHEA:54840"/>
        <dbReference type="ChEBI" id="CHEBI:15377"/>
        <dbReference type="ChEBI" id="CHEBI:15378"/>
        <dbReference type="ChEBI" id="CHEBI:15379"/>
        <dbReference type="ChEBI" id="CHEBI:57783"/>
        <dbReference type="ChEBI" id="CHEBI:58349"/>
        <dbReference type="ChEBI" id="CHEBI:80946"/>
        <dbReference type="ChEBI" id="CHEBI:87373"/>
    </reaction>
    <physiologicalReaction direction="left-to-right" evidence="32">
        <dbReference type="Rhea" id="RHEA:54841"/>
    </physiologicalReaction>
</comment>
<comment type="catalytic activity">
    <reaction evidence="25">
        <text>hexan-3-one + NADPH + O2 + H(+) = ethyl butanoate + NADP(+) + H2O</text>
        <dbReference type="Rhea" id="RHEA:54844"/>
        <dbReference type="ChEBI" id="CHEBI:15377"/>
        <dbReference type="ChEBI" id="CHEBI:15378"/>
        <dbReference type="ChEBI" id="CHEBI:15379"/>
        <dbReference type="ChEBI" id="CHEBI:57783"/>
        <dbReference type="ChEBI" id="CHEBI:58349"/>
        <dbReference type="ChEBI" id="CHEBI:88764"/>
        <dbReference type="ChEBI" id="CHEBI:89891"/>
    </reaction>
    <physiologicalReaction direction="left-to-right" evidence="25">
        <dbReference type="Rhea" id="RHEA:54845"/>
    </physiologicalReaction>
</comment>
<dbReference type="SUPFAM" id="SSF51905">
    <property type="entry name" value="FAD/NAD(P)-binding domain"/>
    <property type="match status" value="2"/>
</dbReference>
<comment type="catalytic activity">
    <reaction evidence="30">
        <text>heptan-4-one + NADPH + O2 + H(+) = propyl butanoate + NADP(+) + H2O</text>
        <dbReference type="Rhea" id="RHEA:54852"/>
        <dbReference type="ChEBI" id="CHEBI:15377"/>
        <dbReference type="ChEBI" id="CHEBI:15378"/>
        <dbReference type="ChEBI" id="CHEBI:15379"/>
        <dbReference type="ChEBI" id="CHEBI:57783"/>
        <dbReference type="ChEBI" id="CHEBI:58349"/>
        <dbReference type="ChEBI" id="CHEBI:89484"/>
        <dbReference type="ChEBI" id="CHEBI:89719"/>
    </reaction>
    <physiologicalReaction direction="left-to-right" evidence="30">
        <dbReference type="Rhea" id="RHEA:54853"/>
    </physiologicalReaction>
</comment>
<evidence type="ECO:0000256" key="12">
    <source>
        <dbReference type="ARBA" id="ARBA00022857"/>
    </source>
</evidence>
<comment type="catalytic activity">
    <reaction evidence="29">
        <text>(2E)-geranial + NADPH + O2 + H(+) = (1E)-2,6-dimethylhepta-1,5-dien-1-yl formate + NADP(+) + H2O</text>
        <dbReference type="Rhea" id="RHEA:54860"/>
        <dbReference type="ChEBI" id="CHEBI:15377"/>
        <dbReference type="ChEBI" id="CHEBI:15378"/>
        <dbReference type="ChEBI" id="CHEBI:15379"/>
        <dbReference type="ChEBI" id="CHEBI:16980"/>
        <dbReference type="ChEBI" id="CHEBI:57783"/>
        <dbReference type="ChEBI" id="CHEBI:58349"/>
        <dbReference type="ChEBI" id="CHEBI:138375"/>
    </reaction>
    <physiologicalReaction direction="left-to-right" evidence="29">
        <dbReference type="Rhea" id="RHEA:54861"/>
    </physiologicalReaction>
</comment>
<name>A0A1I7SF60_BURXY</name>
<evidence type="ECO:0000256" key="34">
    <source>
        <dbReference type="RuleBase" id="RU361177"/>
    </source>
</evidence>
<evidence type="ECO:0000256" key="9">
    <source>
        <dbReference type="ARBA" id="ARBA00022824"/>
    </source>
</evidence>
<comment type="catalytic activity">
    <reaction evidence="24">
        <text>NADPH + O2 + H(+) = H2O2 + NADP(+)</text>
        <dbReference type="Rhea" id="RHEA:11260"/>
        <dbReference type="ChEBI" id="CHEBI:15378"/>
        <dbReference type="ChEBI" id="CHEBI:15379"/>
        <dbReference type="ChEBI" id="CHEBI:16240"/>
        <dbReference type="ChEBI" id="CHEBI:57783"/>
        <dbReference type="ChEBI" id="CHEBI:58349"/>
        <dbReference type="EC" id="1.6.3.1"/>
    </reaction>
    <physiologicalReaction direction="left-to-right" evidence="24">
        <dbReference type="Rhea" id="RHEA:11261"/>
    </physiologicalReaction>
</comment>
<organism evidence="37 39">
    <name type="scientific">Bursaphelenchus xylophilus</name>
    <name type="common">Pinewood nematode worm</name>
    <name type="synonym">Aphelenchoides xylophilus</name>
    <dbReference type="NCBI Taxonomy" id="6326"/>
    <lineage>
        <taxon>Eukaryota</taxon>
        <taxon>Metazoa</taxon>
        <taxon>Ecdysozoa</taxon>
        <taxon>Nematoda</taxon>
        <taxon>Chromadorea</taxon>
        <taxon>Rhabditida</taxon>
        <taxon>Tylenchina</taxon>
        <taxon>Tylenchomorpha</taxon>
        <taxon>Aphelenchoidea</taxon>
        <taxon>Aphelenchoididae</taxon>
        <taxon>Bursaphelenchus</taxon>
    </lineage>
</organism>
<protein>
    <recommendedName>
        <fullName evidence="34">Flavin-containing monooxygenase</fullName>
        <ecNumber evidence="34">1.-.-.-</ecNumber>
    </recommendedName>
</protein>
<reference evidence="39" key="1">
    <citation type="submission" date="2016-11" db="UniProtKB">
        <authorList>
            <consortium name="WormBaseParasite"/>
        </authorList>
    </citation>
    <scope>IDENTIFICATION</scope>
</reference>
<dbReference type="PIRSF" id="PIRSF000332">
    <property type="entry name" value="FMO"/>
    <property type="match status" value="1"/>
</dbReference>
<dbReference type="InterPro" id="IPR000960">
    <property type="entry name" value="Flavin_mOase"/>
</dbReference>
<dbReference type="EMBL" id="CAJFDI010000001">
    <property type="protein sequence ID" value="CAD5207596.1"/>
    <property type="molecule type" value="Genomic_DNA"/>
</dbReference>
<evidence type="ECO:0000256" key="8">
    <source>
        <dbReference type="ARBA" id="ARBA00022692"/>
    </source>
</evidence>
<comment type="cofactor">
    <cofactor evidence="1 33 34">
        <name>FAD</name>
        <dbReference type="ChEBI" id="CHEBI:57692"/>
    </cofactor>
</comment>
<comment type="function">
    <text evidence="19">Broad spectrum monooxygenase that catalyzes the oxygenation of a wide variety of nitrogen- and sulfur-containing compounds including xenobiotics. Catalyzes the S-oxygenation of hypotaurine to produce taurine, an organic osmolyte involved in cell volume regulation as well as a variety of cytoprotective and developmental processes. In vitro, catalyzes the N-oxygenation of trimethylamine (TMA) to produce trimethylamine N-oxide (TMAO) and could therefore participate to the detoxification of this compound that is generated by the action of gut microbiota from dietary precursors such as choline, choline containing compounds, betaine or L-carnitine.</text>
</comment>
<comment type="catalytic activity">
    <reaction evidence="23">
        <text>sulcatone + NADPH + O2 + H(+) = 4-methylpent-3-en-1-yl acetate + NADP(+) + H2O</text>
        <dbReference type="Rhea" id="RHEA:54864"/>
        <dbReference type="ChEBI" id="CHEBI:15377"/>
        <dbReference type="ChEBI" id="CHEBI:15378"/>
        <dbReference type="ChEBI" id="CHEBI:15379"/>
        <dbReference type="ChEBI" id="CHEBI:16310"/>
        <dbReference type="ChEBI" id="CHEBI:57783"/>
        <dbReference type="ChEBI" id="CHEBI:58349"/>
        <dbReference type="ChEBI" id="CHEBI:138373"/>
    </reaction>
    <physiologicalReaction direction="left-to-right" evidence="23">
        <dbReference type="Rhea" id="RHEA:54865"/>
    </physiologicalReaction>
</comment>
<keyword evidence="15 33" id="KW-0503">Monooxygenase</keyword>
<dbReference type="EMBL" id="CAJFCV020000001">
    <property type="protein sequence ID" value="CAG9078729.1"/>
    <property type="molecule type" value="Genomic_DNA"/>
</dbReference>
<evidence type="ECO:0000256" key="1">
    <source>
        <dbReference type="ARBA" id="ARBA00001974"/>
    </source>
</evidence>
<evidence type="ECO:0000256" key="19">
    <source>
        <dbReference type="ARBA" id="ARBA00045957"/>
    </source>
</evidence>
<keyword evidence="6" id="KW-0597">Phosphoprotein</keyword>
<comment type="function">
    <text evidence="18">Acts as a Baeyer-Villiger monooxygenase on a broad range of substrates. Catalyzes the insertion of an oxygen atom into a carbon-carbon bond adjacent to a carbonyl, which converts ketones to esters. Active on diverse carbonyl compounds, whereas soft nucleophiles are mostly non- or poorly reactive. In contrast with other forms of FMO it is non- or poorly active on 'classical' substrates such as drugs, pesticides, and dietary components containing soft nucleophilic heteroatoms. Able to oxidize drug molecules bearing a carbonyl group on an aliphatic chain, such as nabumetone and pentoxifylline. Also, in the absence of substrates, shows slow but yet significant NADPH oxidase activity. Acts as a positive modulator of cholesterol biosynthesis as well as glucose homeostasis, promoting metabolic aging via pleiotropic effects.</text>
</comment>
<evidence type="ECO:0000256" key="28">
    <source>
        <dbReference type="ARBA" id="ARBA00048459"/>
    </source>
</evidence>
<evidence type="ECO:0000256" key="20">
    <source>
        <dbReference type="ARBA" id="ARBA00047338"/>
    </source>
</evidence>
<evidence type="ECO:0000256" key="7">
    <source>
        <dbReference type="ARBA" id="ARBA00022630"/>
    </source>
</evidence>
<evidence type="ECO:0000256" key="17">
    <source>
        <dbReference type="ARBA" id="ARBA00023136"/>
    </source>
</evidence>
<evidence type="ECO:0000256" key="18">
    <source>
        <dbReference type="ARBA" id="ARBA00045722"/>
    </source>
</evidence>
<dbReference type="InterPro" id="IPR050346">
    <property type="entry name" value="FMO-like"/>
</dbReference>
<comment type="catalytic activity">
    <reaction evidence="26">
        <text>hypotaurine + NADPH + O2 + H(+) = taurine + NADP(+) + H2O</text>
        <dbReference type="Rhea" id="RHEA:69819"/>
        <dbReference type="ChEBI" id="CHEBI:15377"/>
        <dbReference type="ChEBI" id="CHEBI:15378"/>
        <dbReference type="ChEBI" id="CHEBI:15379"/>
        <dbReference type="ChEBI" id="CHEBI:57783"/>
        <dbReference type="ChEBI" id="CHEBI:57853"/>
        <dbReference type="ChEBI" id="CHEBI:58349"/>
        <dbReference type="ChEBI" id="CHEBI:507393"/>
        <dbReference type="EC" id="1.14.13.8"/>
    </reaction>
    <physiologicalReaction direction="left-to-right" evidence="26">
        <dbReference type="Rhea" id="RHEA:69820"/>
    </physiologicalReaction>
</comment>
<evidence type="ECO:0000256" key="15">
    <source>
        <dbReference type="ARBA" id="ARBA00023033"/>
    </source>
</evidence>
<comment type="catalytic activity">
    <reaction evidence="31">
        <text>N,N-dimethylaniline + NADPH + O2 + H(+) = N,N-dimethylaniline N-oxide + NADP(+) + H2O</text>
        <dbReference type="Rhea" id="RHEA:24468"/>
        <dbReference type="ChEBI" id="CHEBI:15377"/>
        <dbReference type="ChEBI" id="CHEBI:15378"/>
        <dbReference type="ChEBI" id="CHEBI:15379"/>
        <dbReference type="ChEBI" id="CHEBI:16269"/>
        <dbReference type="ChEBI" id="CHEBI:17735"/>
        <dbReference type="ChEBI" id="CHEBI:57783"/>
        <dbReference type="ChEBI" id="CHEBI:58349"/>
        <dbReference type="EC" id="1.14.13.8"/>
    </reaction>
    <physiologicalReaction direction="left-to-right" evidence="31">
        <dbReference type="Rhea" id="RHEA:24469"/>
    </physiologicalReaction>
</comment>
<comment type="similarity">
    <text evidence="4 33 34">Belongs to the FMO family.</text>
</comment>
<dbReference type="OrthoDB" id="66881at2759"/>
<evidence type="ECO:0000256" key="3">
    <source>
        <dbReference type="ARBA" id="ARBA00004524"/>
    </source>
</evidence>
<evidence type="ECO:0000313" key="39">
    <source>
        <dbReference type="WBParaSite" id="BXY_1167200.1"/>
    </source>
</evidence>
<evidence type="ECO:0000256" key="16">
    <source>
        <dbReference type="ARBA" id="ARBA00023098"/>
    </source>
</evidence>
<dbReference type="Proteomes" id="UP000095284">
    <property type="component" value="Unplaced"/>
</dbReference>
<dbReference type="GO" id="GO:0050661">
    <property type="term" value="F:NADP binding"/>
    <property type="evidence" value="ECO:0007669"/>
    <property type="project" value="InterPro"/>
</dbReference>
<evidence type="ECO:0000256" key="27">
    <source>
        <dbReference type="ARBA" id="ARBA00048088"/>
    </source>
</evidence>
<evidence type="ECO:0000256" key="10">
    <source>
        <dbReference type="ARBA" id="ARBA00022827"/>
    </source>
</evidence>
<dbReference type="FunFam" id="3.50.50.60:FF:000159">
    <property type="entry name" value="Dimethylaniline monooxygenase [N-oxide-forming]"/>
    <property type="match status" value="1"/>
</dbReference>
<dbReference type="GO" id="GO:0050660">
    <property type="term" value="F:flavin adenine dinucleotide binding"/>
    <property type="evidence" value="ECO:0007669"/>
    <property type="project" value="InterPro"/>
</dbReference>
<evidence type="ECO:0000256" key="11">
    <source>
        <dbReference type="ARBA" id="ARBA00022848"/>
    </source>
</evidence>
<dbReference type="GO" id="GO:0016174">
    <property type="term" value="F:NAD(P)H oxidase H2O2-forming activity"/>
    <property type="evidence" value="ECO:0007669"/>
    <property type="project" value="UniProtKB-EC"/>
</dbReference>
<dbReference type="Proteomes" id="UP000582659">
    <property type="component" value="Unassembled WGS sequence"/>
</dbReference>
<evidence type="ECO:0000256" key="33">
    <source>
        <dbReference type="PIRNR" id="PIRNR000332"/>
    </source>
</evidence>
<dbReference type="Gene3D" id="3.50.50.60">
    <property type="entry name" value="FAD/NAD(P)-binding domain"/>
    <property type="match status" value="1"/>
</dbReference>
<sequence>MSKKTVCVIGAGVCGLPAAKWAVQYGFEPTVLEAQSQLGGLWNYKEEETEFSTVMKQTVINTSKEMSAYSDFVPNPEDANYMHHSKLWKYLDRYAEVNGLRKFIKFRHYVKNVERATDYDRTGNWVVHFTDDNGSSQQKTYNFVLVCTGHHATPHFPKPWPGQEQWKGRIVHSHSYKKPVGYDDKTVLVVGIGNSAVDVACELSRSAQQVYISTRRGAWINAKHTKNGYPNDMAFNRRYIGLIKWLSPDLLNKMSEKRFTEFFDHDEYGLRPKHKVLAQHPTICDEIHNKISSGTVIVKGDIKQFNATGVVFEDGSFADVDEVVLCTGFSFSFPYLDNGNLVPVIDNRVELYKKMFPPNSADKNTLACIGLVQPIGSIMAPAEMQVRVFYEQALGNLQLPSKAEMLRDIKTSNENMLRRYINVPRHTIQIDYVDYMDEMSSMIGAKPPLTRLFFTDFELWNKLIFGPNVPYVYRLAGPFPWPEAREAIMGVEERRIKGIHKRETPNDPLKPLRKSDGASLYTWAIAVLVVLLIVWYFRGLVNK</sequence>
<dbReference type="WBParaSite" id="BXY_1167200.1">
    <property type="protein sequence ID" value="BXY_1167200.1"/>
    <property type="gene ID" value="BXY_1167200"/>
</dbReference>
<gene>
    <name evidence="36" type="ORF">BXYJ_LOCUS4</name>
</gene>
<evidence type="ECO:0000256" key="6">
    <source>
        <dbReference type="ARBA" id="ARBA00022553"/>
    </source>
</evidence>
<evidence type="ECO:0000313" key="36">
    <source>
        <dbReference type="EMBL" id="CAD5207596.1"/>
    </source>
</evidence>
<evidence type="ECO:0000256" key="2">
    <source>
        <dbReference type="ARBA" id="ARBA00004389"/>
    </source>
</evidence>
<keyword evidence="14 33" id="KW-0560">Oxidoreductase</keyword>
<keyword evidence="8 35" id="KW-0812">Transmembrane</keyword>
<dbReference type="InterPro" id="IPR020946">
    <property type="entry name" value="Flavin_mOase-like"/>
</dbReference>
<evidence type="ECO:0000256" key="24">
    <source>
        <dbReference type="ARBA" id="ARBA00047864"/>
    </source>
</evidence>
<comment type="catalytic activity">
    <reaction evidence="21">
        <text>hexan-3-one + NADPH + O2 + H(+) = propyl propanoate + NADP(+) + H2O</text>
        <dbReference type="Rhea" id="RHEA:54848"/>
        <dbReference type="ChEBI" id="CHEBI:15377"/>
        <dbReference type="ChEBI" id="CHEBI:15378"/>
        <dbReference type="ChEBI" id="CHEBI:15379"/>
        <dbReference type="ChEBI" id="CHEBI:57783"/>
        <dbReference type="ChEBI" id="CHEBI:58349"/>
        <dbReference type="ChEBI" id="CHEBI:89828"/>
        <dbReference type="ChEBI" id="CHEBI:89891"/>
    </reaction>
    <physiologicalReaction direction="left-to-right" evidence="21">
        <dbReference type="Rhea" id="RHEA:54849"/>
    </physiologicalReaction>
</comment>
<evidence type="ECO:0000313" key="38">
    <source>
        <dbReference type="Proteomes" id="UP000659654"/>
    </source>
</evidence>
<reference evidence="36" key="2">
    <citation type="submission" date="2020-09" db="EMBL/GenBank/DDBJ databases">
        <authorList>
            <person name="Kikuchi T."/>
        </authorList>
    </citation>
    <scope>NUCLEOTIDE SEQUENCE</scope>
    <source>
        <strain evidence="36">Ka4C1</strain>
    </source>
</reference>
<comment type="catalytic activity">
    <reaction evidence="27">
        <text>trimethylamine + NADPH + O2 = trimethylamine N-oxide + NADP(+) + H2O</text>
        <dbReference type="Rhea" id="RHEA:31979"/>
        <dbReference type="ChEBI" id="CHEBI:15377"/>
        <dbReference type="ChEBI" id="CHEBI:15379"/>
        <dbReference type="ChEBI" id="CHEBI:15724"/>
        <dbReference type="ChEBI" id="CHEBI:57783"/>
        <dbReference type="ChEBI" id="CHEBI:58349"/>
        <dbReference type="ChEBI" id="CHEBI:58389"/>
        <dbReference type="EC" id="1.14.13.148"/>
    </reaction>
    <physiologicalReaction direction="left-to-right" evidence="27">
        <dbReference type="Rhea" id="RHEA:31980"/>
    </physiologicalReaction>
</comment>
<keyword evidence="16" id="KW-0443">Lipid metabolism</keyword>
<evidence type="ECO:0000256" key="4">
    <source>
        <dbReference type="ARBA" id="ARBA00009183"/>
    </source>
</evidence>
<evidence type="ECO:0000256" key="21">
    <source>
        <dbReference type="ARBA" id="ARBA00047426"/>
    </source>
</evidence>
<dbReference type="InterPro" id="IPR002257">
    <property type="entry name" value="Flavin_mOase_5"/>
</dbReference>
<evidence type="ECO:0000256" key="31">
    <source>
        <dbReference type="ARBA" id="ARBA00049443"/>
    </source>
</evidence>
<comment type="subcellular location">
    <subcellularLocation>
        <location evidence="2">Endoplasmic reticulum membrane</location>
        <topology evidence="2">Single-pass membrane protein</topology>
    </subcellularLocation>
    <subcellularLocation>
        <location evidence="3">Microsome membrane</location>
    </subcellularLocation>
</comment>
<feature type="transmembrane region" description="Helical" evidence="35">
    <location>
        <begin position="520"/>
        <end position="537"/>
    </location>
</feature>
<dbReference type="Proteomes" id="UP000659654">
    <property type="component" value="Unassembled WGS sequence"/>
</dbReference>
<dbReference type="eggNOG" id="KOG1399">
    <property type="taxonomic scope" value="Eukaryota"/>
</dbReference>
<proteinExistence type="inferred from homology"/>
<dbReference type="InterPro" id="IPR036188">
    <property type="entry name" value="FAD/NAD-bd_sf"/>
</dbReference>
<comment type="catalytic activity">
    <reaction evidence="20">
        <text>hypotaurine + NADH + O2 + H(+) = taurine + NAD(+) + H2O</text>
        <dbReference type="Rhea" id="RHEA:74111"/>
        <dbReference type="ChEBI" id="CHEBI:15377"/>
        <dbReference type="ChEBI" id="CHEBI:15378"/>
        <dbReference type="ChEBI" id="CHEBI:15379"/>
        <dbReference type="ChEBI" id="CHEBI:57540"/>
        <dbReference type="ChEBI" id="CHEBI:57853"/>
        <dbReference type="ChEBI" id="CHEBI:57945"/>
        <dbReference type="ChEBI" id="CHEBI:507393"/>
        <dbReference type="EC" id="1.14.13.8"/>
    </reaction>
    <physiologicalReaction direction="left-to-right" evidence="20">
        <dbReference type="Rhea" id="RHEA:74112"/>
    </physiologicalReaction>
</comment>
<keyword evidence="38" id="KW-1185">Reference proteome</keyword>
<keyword evidence="9 33" id="KW-0256">Endoplasmic reticulum</keyword>
<dbReference type="GO" id="GO:0006629">
    <property type="term" value="P:lipid metabolic process"/>
    <property type="evidence" value="ECO:0007669"/>
    <property type="project" value="UniProtKB-KW"/>
</dbReference>
<keyword evidence="10 33" id="KW-0274">FAD</keyword>
<dbReference type="PRINTS" id="PR00370">
    <property type="entry name" value="FMOXYGENASE"/>
</dbReference>
<evidence type="ECO:0000256" key="26">
    <source>
        <dbReference type="ARBA" id="ARBA00048041"/>
    </source>
</evidence>
<comment type="catalytic activity">
    <reaction evidence="28">
        <text>octan-3-one + NADPH + O2 + H(+) = ethyl hexanoate + NADP(+) + H2O</text>
        <dbReference type="Rhea" id="RHEA:54856"/>
        <dbReference type="ChEBI" id="CHEBI:15377"/>
        <dbReference type="ChEBI" id="CHEBI:15378"/>
        <dbReference type="ChEBI" id="CHEBI:15379"/>
        <dbReference type="ChEBI" id="CHEBI:57783"/>
        <dbReference type="ChEBI" id="CHEBI:58349"/>
        <dbReference type="ChEBI" id="CHEBI:80946"/>
        <dbReference type="ChEBI" id="CHEBI:86055"/>
    </reaction>
    <physiologicalReaction direction="left-to-right" evidence="28">
        <dbReference type="Rhea" id="RHEA:54857"/>
    </physiologicalReaction>
</comment>
<comment type="catalytic activity">
    <reaction evidence="22">
        <text>heptan-2-one + NADPH + O2 + H(+) = pentyl acetate + NADP(+) + H2O</text>
        <dbReference type="Rhea" id="RHEA:54836"/>
        <dbReference type="ChEBI" id="CHEBI:5672"/>
        <dbReference type="ChEBI" id="CHEBI:15377"/>
        <dbReference type="ChEBI" id="CHEBI:15378"/>
        <dbReference type="ChEBI" id="CHEBI:15379"/>
        <dbReference type="ChEBI" id="CHEBI:57783"/>
        <dbReference type="ChEBI" id="CHEBI:58349"/>
        <dbReference type="ChEBI" id="CHEBI:87362"/>
    </reaction>
    <physiologicalReaction direction="left-to-right" evidence="22">
        <dbReference type="Rhea" id="RHEA:54837"/>
    </physiologicalReaction>
</comment>
<dbReference type="GO" id="GO:0005789">
    <property type="term" value="C:endoplasmic reticulum membrane"/>
    <property type="evidence" value="ECO:0007669"/>
    <property type="project" value="UniProtKB-SubCell"/>
</dbReference>
<dbReference type="SMR" id="A0A1I7SF60"/>
<evidence type="ECO:0000256" key="23">
    <source>
        <dbReference type="ARBA" id="ARBA00047855"/>
    </source>
</evidence>
<evidence type="ECO:0000256" key="29">
    <source>
        <dbReference type="ARBA" id="ARBA00048989"/>
    </source>
</evidence>
<keyword evidence="17 33" id="KW-0472">Membrane</keyword>
<dbReference type="Pfam" id="PF00743">
    <property type="entry name" value="FMO-like"/>
    <property type="match status" value="1"/>
</dbReference>
<evidence type="ECO:0000256" key="35">
    <source>
        <dbReference type="SAM" id="Phobius"/>
    </source>
</evidence>
<dbReference type="EC" id="1.-.-.-" evidence="34"/>
<dbReference type="PRINTS" id="PR01125">
    <property type="entry name" value="FMOXYGENASE5"/>
</dbReference>
<evidence type="ECO:0000256" key="30">
    <source>
        <dbReference type="ARBA" id="ARBA00048990"/>
    </source>
</evidence>
<dbReference type="AlphaFoldDB" id="A0A1I7SF60"/>
<accession>A0A1I7SF60</accession>
<evidence type="ECO:0000256" key="32">
    <source>
        <dbReference type="ARBA" id="ARBA00049475"/>
    </source>
</evidence>
<keyword evidence="11" id="KW-0492">Microsome</keyword>
<keyword evidence="5" id="KW-0488">Methylation</keyword>
<keyword evidence="13 35" id="KW-1133">Transmembrane helix</keyword>
<dbReference type="GO" id="GO:0004499">
    <property type="term" value="F:N,N-dimethylaniline monooxygenase activity"/>
    <property type="evidence" value="ECO:0007669"/>
    <property type="project" value="UniProtKB-UniRule"/>
</dbReference>
<evidence type="ECO:0000313" key="37">
    <source>
        <dbReference type="Proteomes" id="UP000095284"/>
    </source>
</evidence>
<dbReference type="GO" id="GO:0034899">
    <property type="term" value="F:trimethylamine monooxygenase activity"/>
    <property type="evidence" value="ECO:0007669"/>
    <property type="project" value="UniProtKB-EC"/>
</dbReference>
<dbReference type="PANTHER" id="PTHR23023">
    <property type="entry name" value="DIMETHYLANILINE MONOOXYGENASE"/>
    <property type="match status" value="1"/>
</dbReference>